<evidence type="ECO:0000313" key="8">
    <source>
        <dbReference type="Proteomes" id="UP000261660"/>
    </source>
</evidence>
<keyword evidence="6" id="KW-0325">Glycoprotein</keyword>
<dbReference type="Pfam" id="PF01130">
    <property type="entry name" value="CD36"/>
    <property type="match status" value="1"/>
</dbReference>
<evidence type="ECO:0008006" key="9">
    <source>
        <dbReference type="Google" id="ProtNLM"/>
    </source>
</evidence>
<dbReference type="GO" id="GO:0006898">
    <property type="term" value="P:receptor-mediated endocytosis"/>
    <property type="evidence" value="ECO:0007669"/>
    <property type="project" value="TreeGrafter"/>
</dbReference>
<sequence length="231" mass="26029">MRSLPQSKATALLSLATQLNFCLCTSKRDPNRGGGLYAPEIMGPVVRFPLDLSKEFLILPSPFFFFSHSLSWKTPPPPVYMEYFFFNVTNVDQFLKGSKPEVTQVGPYTYREYRYKENVTMVENGTRVSAYNTKSFVFLSDKSVGDPTVDSITTVNIPAWVTSFISIMMNNLGSGLFTTRTVDELLWGYEDPLLARLSSSSPDVEKVFGLMYKARTAEQSIKDDELMLAIT</sequence>
<dbReference type="GO" id="GO:0016020">
    <property type="term" value="C:membrane"/>
    <property type="evidence" value="ECO:0007669"/>
    <property type="project" value="UniProtKB-SubCell"/>
</dbReference>
<evidence type="ECO:0000313" key="7">
    <source>
        <dbReference type="Ensembl" id="ENSLBEP00000007473.1"/>
    </source>
</evidence>
<dbReference type="InterPro" id="IPR002159">
    <property type="entry name" value="CD36_fam"/>
</dbReference>
<evidence type="ECO:0000256" key="3">
    <source>
        <dbReference type="ARBA" id="ARBA00022692"/>
    </source>
</evidence>
<keyword evidence="4" id="KW-1133">Transmembrane helix</keyword>
<reference evidence="7" key="2">
    <citation type="submission" date="2025-09" db="UniProtKB">
        <authorList>
            <consortium name="Ensembl"/>
        </authorList>
    </citation>
    <scope>IDENTIFICATION</scope>
</reference>
<evidence type="ECO:0000256" key="2">
    <source>
        <dbReference type="ARBA" id="ARBA00010532"/>
    </source>
</evidence>
<dbReference type="GO" id="GO:0005044">
    <property type="term" value="F:scavenger receptor activity"/>
    <property type="evidence" value="ECO:0007669"/>
    <property type="project" value="TreeGrafter"/>
</dbReference>
<dbReference type="GeneTree" id="ENSGT00940000153372"/>
<keyword evidence="5" id="KW-0472">Membrane</keyword>
<evidence type="ECO:0000256" key="5">
    <source>
        <dbReference type="ARBA" id="ARBA00023136"/>
    </source>
</evidence>
<dbReference type="Ensembl" id="ENSLBET00000007864.1">
    <property type="protein sequence ID" value="ENSLBEP00000007473.1"/>
    <property type="gene ID" value="ENSLBEG00000005759.1"/>
</dbReference>
<dbReference type="PRINTS" id="PR01609">
    <property type="entry name" value="CD36FAMILY"/>
</dbReference>
<protein>
    <recommendedName>
        <fullName evidence="9">Scavenger receptor class B, member 1</fullName>
    </recommendedName>
</protein>
<organism evidence="7 8">
    <name type="scientific">Labrus bergylta</name>
    <name type="common">ballan wrasse</name>
    <dbReference type="NCBI Taxonomy" id="56723"/>
    <lineage>
        <taxon>Eukaryota</taxon>
        <taxon>Metazoa</taxon>
        <taxon>Chordata</taxon>
        <taxon>Craniata</taxon>
        <taxon>Vertebrata</taxon>
        <taxon>Euteleostomi</taxon>
        <taxon>Actinopterygii</taxon>
        <taxon>Neopterygii</taxon>
        <taxon>Teleostei</taxon>
        <taxon>Neoteleostei</taxon>
        <taxon>Acanthomorphata</taxon>
        <taxon>Eupercaria</taxon>
        <taxon>Labriformes</taxon>
        <taxon>Labridae</taxon>
        <taxon>Labrus</taxon>
    </lineage>
</organism>
<dbReference type="STRING" id="56723.ENSLBEP00000007473"/>
<dbReference type="PANTHER" id="PTHR11923">
    <property type="entry name" value="SCAVENGER RECEPTOR CLASS B TYPE-1 SR-B1"/>
    <property type="match status" value="1"/>
</dbReference>
<name>A0A3Q3EJ69_9LABR</name>
<dbReference type="PANTHER" id="PTHR11923:SF94">
    <property type="entry name" value="LYSOSOME MEMBRANE PROTEIN 2"/>
    <property type="match status" value="1"/>
</dbReference>
<proteinExistence type="inferred from homology"/>
<evidence type="ECO:0000256" key="1">
    <source>
        <dbReference type="ARBA" id="ARBA00004370"/>
    </source>
</evidence>
<dbReference type="Proteomes" id="UP000261660">
    <property type="component" value="Unplaced"/>
</dbReference>
<accession>A0A3Q3EJ69</accession>
<dbReference type="GO" id="GO:0006622">
    <property type="term" value="P:protein targeting to lysosome"/>
    <property type="evidence" value="ECO:0007669"/>
    <property type="project" value="TreeGrafter"/>
</dbReference>
<dbReference type="GO" id="GO:0005737">
    <property type="term" value="C:cytoplasm"/>
    <property type="evidence" value="ECO:0007669"/>
    <property type="project" value="TreeGrafter"/>
</dbReference>
<keyword evidence="8" id="KW-1185">Reference proteome</keyword>
<evidence type="ECO:0000256" key="6">
    <source>
        <dbReference type="ARBA" id="ARBA00023180"/>
    </source>
</evidence>
<dbReference type="InParanoid" id="A0A3Q3EJ69"/>
<comment type="subcellular location">
    <subcellularLocation>
        <location evidence="1">Membrane</location>
    </subcellularLocation>
</comment>
<evidence type="ECO:0000256" key="4">
    <source>
        <dbReference type="ARBA" id="ARBA00022989"/>
    </source>
</evidence>
<reference evidence="7" key="1">
    <citation type="submission" date="2025-08" db="UniProtKB">
        <authorList>
            <consortium name="Ensembl"/>
        </authorList>
    </citation>
    <scope>IDENTIFICATION</scope>
</reference>
<keyword evidence="3" id="KW-0812">Transmembrane</keyword>
<comment type="similarity">
    <text evidence="2">Belongs to the CD36 family.</text>
</comment>
<dbReference type="AlphaFoldDB" id="A0A3Q3EJ69"/>